<evidence type="ECO:0000313" key="1">
    <source>
        <dbReference type="EMBL" id="AOP55385.1"/>
    </source>
</evidence>
<dbReference type="Proteomes" id="UP000234300">
    <property type="component" value="Unassembled WGS sequence"/>
</dbReference>
<name>A0A1D7W8U1_BREAU</name>
<reference evidence="21 22" key="4">
    <citation type="submission" date="2017-03" db="EMBL/GenBank/DDBJ databases">
        <authorList>
            <person name="Afonso C.L."/>
            <person name="Miller P.J."/>
            <person name="Scott M.A."/>
            <person name="Spackman E."/>
            <person name="Goraichik I."/>
            <person name="Dimitrov K.M."/>
            <person name="Suarez D.L."/>
            <person name="Swayne D.E."/>
        </authorList>
    </citation>
    <scope>NUCLEOTIDE SEQUENCE [LARGE SCALE GENOMIC DNA]</scope>
    <source>
        <strain evidence="9">6</strain>
        <strain evidence="22">6(3)</strain>
        <strain evidence="12">8</strain>
        <strain evidence="21">8(6)</strain>
        <strain evidence="11">ATCC 9175</strain>
        <strain evidence="10">CNRZ 920</strain>
    </source>
</reference>
<evidence type="ECO:0000313" key="16">
    <source>
        <dbReference type="Proteomes" id="UP000217720"/>
    </source>
</evidence>
<reference evidence="20 23" key="5">
    <citation type="submission" date="2017-03" db="EMBL/GenBank/DDBJ databases">
        <authorList>
            <person name="Monnet C."/>
        </authorList>
    </citation>
    <scope>NUCLEOTIDE SEQUENCE [LARGE SCALE GENOMIC DNA]</scope>
    <source>
        <strain evidence="23">ATCC 9175</strain>
        <strain evidence="20">CNRZ 920</strain>
    </source>
</reference>
<proteinExistence type="predicted"/>
<evidence type="ECO:0000313" key="21">
    <source>
        <dbReference type="Proteomes" id="UP000234300"/>
    </source>
</evidence>
<keyword evidence="23" id="KW-1185">Reference proteome</keyword>
<reference evidence="13 26" key="7">
    <citation type="submission" date="2018-10" db="EMBL/GenBank/DDBJ databases">
        <title>Brevibacterium genomes from Austrain hard cheese rinds.</title>
        <authorList>
            <person name="Anast J.M."/>
            <person name="Dzieciol M."/>
            <person name="Schultz D.L."/>
            <person name="Mann E."/>
            <person name="Wagner M."/>
            <person name="Schmitz-Esser S."/>
        </authorList>
    </citation>
    <scope>NUCLEOTIDE SEQUENCE [LARGE SCALE GENOMIC DNA]</scope>
    <source>
        <strain evidence="13 26">L261</strain>
    </source>
</reference>
<dbReference type="EMBL" id="CP017150">
    <property type="protein sequence ID" value="AOP55385.1"/>
    <property type="molecule type" value="Genomic_DNA"/>
</dbReference>
<evidence type="ECO:0000313" key="14">
    <source>
        <dbReference type="Proteomes" id="UP000094793"/>
    </source>
</evidence>
<dbReference type="AlphaFoldDB" id="A0A1D7W8U1"/>
<dbReference type="KEGG" id="blin:BLSMQ_3687"/>
<reference evidence="1" key="1">
    <citation type="submission" date="2016-09" db="EMBL/GenBank/DDBJ databases">
        <title>Complete Genome Sequence of Brevibacterium aurantiacum SMQ-1335.</title>
        <authorList>
            <person name="de Melo A.G."/>
            <person name="Labrie S.J."/>
            <person name="Dumaresq J."/>
            <person name="Roberts R.J."/>
            <person name="Tremblay D.M."/>
            <person name="Moineau S."/>
        </authorList>
    </citation>
    <scope>NUCLEOTIDE SEQUENCE</scope>
    <source>
        <strain evidence="1">SMQ-1335</strain>
    </source>
</reference>
<dbReference type="Proteomes" id="UP000218620">
    <property type="component" value="Unassembled WGS sequence"/>
</dbReference>
<evidence type="ECO:0000313" key="3">
    <source>
        <dbReference type="EMBL" id="AZT99276.1"/>
    </source>
</evidence>
<dbReference type="EMBL" id="FXZB01000024">
    <property type="protein sequence ID" value="SMX94501.1"/>
    <property type="molecule type" value="Genomic_DNA"/>
</dbReference>
<sequence length="81" mass="9127">MITDELALNRDGWRRRANELRSLAQTCRQVEGWDSPAGRMLSDRLLTCSDSINTLAERADKLAEAYDLHLQVVSVGGRIQI</sequence>
<dbReference type="Proteomes" id="UP000217720">
    <property type="component" value="Unassembled WGS sequence"/>
</dbReference>
<evidence type="ECO:0000313" key="10">
    <source>
        <dbReference type="EMBL" id="SMX76700.1"/>
    </source>
</evidence>
<dbReference type="EMBL" id="NRGX01000001">
    <property type="protein sequence ID" value="PCC20406.1"/>
    <property type="molecule type" value="Genomic_DNA"/>
</dbReference>
<evidence type="ECO:0000313" key="4">
    <source>
        <dbReference type="EMBL" id="PCC20406.1"/>
    </source>
</evidence>
<dbReference type="Proteomes" id="UP000094793">
    <property type="component" value="Chromosome"/>
</dbReference>
<evidence type="ECO:0000313" key="23">
    <source>
        <dbReference type="Proteomes" id="UP000234525"/>
    </source>
</evidence>
<dbReference type="Proteomes" id="UP000282731">
    <property type="component" value="Chromosome"/>
</dbReference>
<evidence type="ECO:0000313" key="20">
    <source>
        <dbReference type="Proteomes" id="UP000234289"/>
    </source>
</evidence>
<evidence type="ECO:0000313" key="26">
    <source>
        <dbReference type="Proteomes" id="UP000297736"/>
    </source>
</evidence>
<dbReference type="EMBL" id="NRGO01000002">
    <property type="protein sequence ID" value="PCC51854.1"/>
    <property type="molecule type" value="Genomic_DNA"/>
</dbReference>
<dbReference type="PATRIC" id="fig|1703.10.peg.3803"/>
<dbReference type="Proteomes" id="UP000217881">
    <property type="component" value="Unassembled WGS sequence"/>
</dbReference>
<reference evidence="15 16" key="3">
    <citation type="journal article" date="2017" name="Elife">
        <title>Extensive horizontal gene transfer in cheese-associated bacteria.</title>
        <authorList>
            <person name="Bonham K.S."/>
            <person name="Wolfe B.E."/>
            <person name="Dutton R.J."/>
        </authorList>
    </citation>
    <scope>NUCLEOTIDE SEQUENCE [LARGE SCALE GENOMIC DNA]</scope>
    <source>
        <strain evidence="8 17">738_8</strain>
        <strain evidence="7 16">900_6</strain>
        <strain evidence="6 15">947_7</strain>
        <strain evidence="5 19">962_8</strain>
        <strain evidence="4 18">JB5</strain>
    </source>
</reference>
<evidence type="ECO:0000313" key="25">
    <source>
        <dbReference type="Proteomes" id="UP000283000"/>
    </source>
</evidence>
<evidence type="ECO:0000313" key="6">
    <source>
        <dbReference type="EMBL" id="PCC47593.1"/>
    </source>
</evidence>
<gene>
    <name evidence="11" type="ORF">BAUR9175_03107</name>
    <name evidence="10" type="ORF">BAUR920_01244</name>
    <name evidence="9" type="ORF">BAURA63_00483</name>
    <name evidence="12" type="ORF">BAURA86_02622</name>
    <name evidence="1" type="ORF">BLSMQ_3687</name>
    <name evidence="8" type="ORF">CIK59_06715</name>
    <name evidence="7" type="ORF">CIK62_01180</name>
    <name evidence="6" type="ORF">CIK64_05340</name>
    <name evidence="5" type="ORF">CIK65_08950</name>
    <name evidence="4" type="ORF">CIK79_06990</name>
    <name evidence="2" type="ORF">CXR23_19460</name>
    <name evidence="3" type="ORF">CXR27_18660</name>
    <name evidence="13" type="ORF">EB834_08135</name>
</gene>
<dbReference type="EMBL" id="NRGQ01000009">
    <property type="protein sequence ID" value="PCC43132.1"/>
    <property type="molecule type" value="Genomic_DNA"/>
</dbReference>
<dbReference type="Proteomes" id="UP000297736">
    <property type="component" value="Unassembled WGS sequence"/>
</dbReference>
<dbReference type="Proteomes" id="UP000283000">
    <property type="component" value="Chromosome"/>
</dbReference>
<evidence type="ECO:0000313" key="9">
    <source>
        <dbReference type="EMBL" id="SMX65016.1"/>
    </source>
</evidence>
<dbReference type="OrthoDB" id="4804420at2"/>
<evidence type="ECO:0000313" key="13">
    <source>
        <dbReference type="EMBL" id="TGD39347.1"/>
    </source>
</evidence>
<organism evidence="1 14">
    <name type="scientific">Brevibacterium aurantiacum</name>
    <dbReference type="NCBI Taxonomy" id="273384"/>
    <lineage>
        <taxon>Bacteria</taxon>
        <taxon>Bacillati</taxon>
        <taxon>Actinomycetota</taxon>
        <taxon>Actinomycetes</taxon>
        <taxon>Micrococcales</taxon>
        <taxon>Brevibacteriaceae</taxon>
        <taxon>Brevibacterium</taxon>
    </lineage>
</organism>
<evidence type="ECO:0000313" key="24">
    <source>
        <dbReference type="Proteomes" id="UP000282731"/>
    </source>
</evidence>
<evidence type="ECO:0000313" key="2">
    <source>
        <dbReference type="EMBL" id="AZT95547.1"/>
    </source>
</evidence>
<dbReference type="EMBL" id="NRGP01000007">
    <property type="protein sequence ID" value="PCC47593.1"/>
    <property type="molecule type" value="Genomic_DNA"/>
</dbReference>
<dbReference type="Proteomes" id="UP000234289">
    <property type="component" value="Unassembled WGS sequence"/>
</dbReference>
<accession>A0A2A3ZK12</accession>
<accession>A0A2H1INL6</accession>
<reference evidence="14" key="2">
    <citation type="submission" date="2016-09" db="EMBL/GenBank/DDBJ databases">
        <title>Complete Genome Sequence of Brevibacterium linens SMQ-1335.</title>
        <authorList>
            <person name="de Melo A.G."/>
            <person name="Labrie S.J."/>
            <person name="Dumaresq J."/>
            <person name="Roberts R.J."/>
            <person name="Tremblay D.M."/>
            <person name="Moineau S."/>
        </authorList>
    </citation>
    <scope>NUCLEOTIDE SEQUENCE [LARGE SCALE GENOMIC DNA]</scope>
    <source>
        <strain evidence="14">SMQ-1335</strain>
    </source>
</reference>
<dbReference type="Proteomes" id="UP000218377">
    <property type="component" value="Unassembled WGS sequence"/>
</dbReference>
<dbReference type="EMBL" id="NRHA01000009">
    <property type="protein sequence ID" value="PCC54449.1"/>
    <property type="molecule type" value="Genomic_DNA"/>
</dbReference>
<dbReference type="eggNOG" id="ENOG50304V4">
    <property type="taxonomic scope" value="Bacteria"/>
</dbReference>
<dbReference type="EMBL" id="FXYZ01000001">
    <property type="protein sequence ID" value="SMX65016.1"/>
    <property type="molecule type" value="Genomic_DNA"/>
</dbReference>
<accession>A0A1D7W8U1</accession>
<reference evidence="24 25" key="6">
    <citation type="submission" date="2017-12" db="EMBL/GenBank/DDBJ databases">
        <authorList>
            <person name="Levesque S."/>
        </authorList>
    </citation>
    <scope>NUCLEOTIDE SEQUENCE [LARGE SCALE GENOMIC DNA]</scope>
    <source>
        <strain evidence="2 25">SMQ-1417</strain>
        <strain evidence="3 24">SMQ-1420</strain>
    </source>
</reference>
<evidence type="ECO:0000313" key="18">
    <source>
        <dbReference type="Proteomes" id="UP000218377"/>
    </source>
</evidence>
<evidence type="ECO:0000313" key="12">
    <source>
        <dbReference type="EMBL" id="SMX97054.1"/>
    </source>
</evidence>
<evidence type="ECO:0000313" key="7">
    <source>
        <dbReference type="EMBL" id="PCC51854.1"/>
    </source>
</evidence>
<dbReference type="Proteomes" id="UP000234327">
    <property type="component" value="Unassembled WGS sequence"/>
</dbReference>
<evidence type="ECO:0000313" key="22">
    <source>
        <dbReference type="Proteomes" id="UP000234327"/>
    </source>
</evidence>
<evidence type="ECO:0000313" key="5">
    <source>
        <dbReference type="EMBL" id="PCC43132.1"/>
    </source>
</evidence>
<protein>
    <submittedName>
        <fullName evidence="1">Uncharacterized protein</fullName>
    </submittedName>
</protein>
<evidence type="ECO:0000313" key="8">
    <source>
        <dbReference type="EMBL" id="PCC54449.1"/>
    </source>
</evidence>
<dbReference type="EMBL" id="RHFF01000006">
    <property type="protein sequence ID" value="TGD39347.1"/>
    <property type="molecule type" value="Genomic_DNA"/>
</dbReference>
<evidence type="ECO:0000313" key="17">
    <source>
        <dbReference type="Proteomes" id="UP000217881"/>
    </source>
</evidence>
<reference evidence="24 25" key="8">
    <citation type="submission" date="2019-01" db="EMBL/GenBank/DDBJ databases">
        <title>Comparative genomic analysis of Brevibacterium aurantiacum sheds light on its evolution and its adaptation to smear-ripened cheeses.</title>
        <authorList>
            <person name="Moineau S."/>
        </authorList>
    </citation>
    <scope>NUCLEOTIDE SEQUENCE [LARGE SCALE GENOMIC DNA]</scope>
    <source>
        <strain evidence="2 25">SMQ-1417</strain>
        <strain evidence="3 24">SMQ-1420</strain>
    </source>
</reference>
<dbReference type="RefSeq" id="WP_069601474.1">
    <property type="nucleotide sequence ID" value="NZ_BJME01000002.1"/>
</dbReference>
<dbReference type="EMBL" id="CP025334">
    <property type="protein sequence ID" value="AZT99276.1"/>
    <property type="molecule type" value="Genomic_DNA"/>
</dbReference>
<evidence type="ECO:0000313" key="15">
    <source>
        <dbReference type="Proteomes" id="UP000217564"/>
    </source>
</evidence>
<dbReference type="EMBL" id="FXZG01000005">
    <property type="protein sequence ID" value="SMX76700.1"/>
    <property type="molecule type" value="Genomic_DNA"/>
</dbReference>
<evidence type="ECO:0000313" key="11">
    <source>
        <dbReference type="EMBL" id="SMX94501.1"/>
    </source>
</evidence>
<dbReference type="EMBL" id="FXZI01000009">
    <property type="protein sequence ID" value="SMX97054.1"/>
    <property type="molecule type" value="Genomic_DNA"/>
</dbReference>
<dbReference type="Proteomes" id="UP000234525">
    <property type="component" value="Unassembled WGS sequence"/>
</dbReference>
<dbReference type="EMBL" id="CP025330">
    <property type="protein sequence ID" value="AZT95547.1"/>
    <property type="molecule type" value="Genomic_DNA"/>
</dbReference>
<evidence type="ECO:0000313" key="19">
    <source>
        <dbReference type="Proteomes" id="UP000218620"/>
    </source>
</evidence>
<dbReference type="Proteomes" id="UP000217564">
    <property type="component" value="Unassembled WGS sequence"/>
</dbReference>